<dbReference type="AlphaFoldDB" id="A0A0A9H1M2"/>
<name>A0A0A9H1M2_ARUDO</name>
<sequence length="49" mass="5472">MGPSSKDKSKSSTTKNSYPVTQMLLLRPRRNSKIQAKKNRASNGKSHKV</sequence>
<evidence type="ECO:0000256" key="1">
    <source>
        <dbReference type="SAM" id="MobiDB-lite"/>
    </source>
</evidence>
<protein>
    <submittedName>
        <fullName evidence="2">Uncharacterized protein</fullName>
    </submittedName>
</protein>
<reference evidence="2" key="1">
    <citation type="submission" date="2014-09" db="EMBL/GenBank/DDBJ databases">
        <authorList>
            <person name="Magalhaes I.L.F."/>
            <person name="Oliveira U."/>
            <person name="Santos F.R."/>
            <person name="Vidigal T.H.D.A."/>
            <person name="Brescovit A.D."/>
            <person name="Santos A.J."/>
        </authorList>
    </citation>
    <scope>NUCLEOTIDE SEQUENCE</scope>
    <source>
        <tissue evidence="2">Shoot tissue taken approximately 20 cm above the soil surface</tissue>
    </source>
</reference>
<feature type="region of interest" description="Disordered" evidence="1">
    <location>
        <begin position="1"/>
        <end position="49"/>
    </location>
</feature>
<proteinExistence type="predicted"/>
<accession>A0A0A9H1M2</accession>
<organism evidence="2">
    <name type="scientific">Arundo donax</name>
    <name type="common">Giant reed</name>
    <name type="synonym">Donax arundinaceus</name>
    <dbReference type="NCBI Taxonomy" id="35708"/>
    <lineage>
        <taxon>Eukaryota</taxon>
        <taxon>Viridiplantae</taxon>
        <taxon>Streptophyta</taxon>
        <taxon>Embryophyta</taxon>
        <taxon>Tracheophyta</taxon>
        <taxon>Spermatophyta</taxon>
        <taxon>Magnoliopsida</taxon>
        <taxon>Liliopsida</taxon>
        <taxon>Poales</taxon>
        <taxon>Poaceae</taxon>
        <taxon>PACMAD clade</taxon>
        <taxon>Arundinoideae</taxon>
        <taxon>Arundineae</taxon>
        <taxon>Arundo</taxon>
    </lineage>
</organism>
<evidence type="ECO:0000313" key="2">
    <source>
        <dbReference type="EMBL" id="JAE28741.1"/>
    </source>
</evidence>
<feature type="compositionally biased region" description="Basic residues" evidence="1">
    <location>
        <begin position="27"/>
        <end position="49"/>
    </location>
</feature>
<feature type="compositionally biased region" description="Basic and acidic residues" evidence="1">
    <location>
        <begin position="1"/>
        <end position="10"/>
    </location>
</feature>
<dbReference type="EMBL" id="GBRH01169155">
    <property type="protein sequence ID" value="JAE28741.1"/>
    <property type="molecule type" value="Transcribed_RNA"/>
</dbReference>
<reference evidence="2" key="2">
    <citation type="journal article" date="2015" name="Data Brief">
        <title>Shoot transcriptome of the giant reed, Arundo donax.</title>
        <authorList>
            <person name="Barrero R.A."/>
            <person name="Guerrero F.D."/>
            <person name="Moolhuijzen P."/>
            <person name="Goolsby J.A."/>
            <person name="Tidwell J."/>
            <person name="Bellgard S.E."/>
            <person name="Bellgard M.I."/>
        </authorList>
    </citation>
    <scope>NUCLEOTIDE SEQUENCE</scope>
    <source>
        <tissue evidence="2">Shoot tissue taken approximately 20 cm above the soil surface</tissue>
    </source>
</reference>